<accession>A0ABD1ZMK2</accession>
<sequence>MALPEVQIELYVNGKGPRYSFKSKLQGYDANRLDVETLLNKYKLNSLYAYSPSDGRGQRLLQHPRNGLSLVCYSGKPDSVIRLDSDPKTSVWKQSLLIVVVSLVIVLVILIFSDDADKPLWFKKLQHLGGGSIGWLVGFIIILISQITGWPRSKFQNAHTPQLDQVK</sequence>
<name>A0ABD1ZMK2_9MARC</name>
<comment type="caution">
    <text evidence="2">The sequence shown here is derived from an EMBL/GenBank/DDBJ whole genome shotgun (WGS) entry which is preliminary data.</text>
</comment>
<keyword evidence="3" id="KW-1185">Reference proteome</keyword>
<feature type="transmembrane region" description="Helical" evidence="1">
    <location>
        <begin position="133"/>
        <end position="150"/>
    </location>
</feature>
<protein>
    <submittedName>
        <fullName evidence="2">Uncharacterized protein</fullName>
    </submittedName>
</protein>
<evidence type="ECO:0000313" key="2">
    <source>
        <dbReference type="EMBL" id="KAL2652555.1"/>
    </source>
</evidence>
<evidence type="ECO:0000313" key="3">
    <source>
        <dbReference type="Proteomes" id="UP001605036"/>
    </source>
</evidence>
<organism evidence="2 3">
    <name type="scientific">Riccia fluitans</name>
    <dbReference type="NCBI Taxonomy" id="41844"/>
    <lineage>
        <taxon>Eukaryota</taxon>
        <taxon>Viridiplantae</taxon>
        <taxon>Streptophyta</taxon>
        <taxon>Embryophyta</taxon>
        <taxon>Marchantiophyta</taxon>
        <taxon>Marchantiopsida</taxon>
        <taxon>Marchantiidae</taxon>
        <taxon>Marchantiales</taxon>
        <taxon>Ricciaceae</taxon>
        <taxon>Riccia</taxon>
    </lineage>
</organism>
<keyword evidence="1" id="KW-0812">Transmembrane</keyword>
<reference evidence="2 3" key="1">
    <citation type="submission" date="2024-09" db="EMBL/GenBank/DDBJ databases">
        <title>Chromosome-scale assembly of Riccia fluitans.</title>
        <authorList>
            <person name="Paukszto L."/>
            <person name="Sawicki J."/>
            <person name="Karawczyk K."/>
            <person name="Piernik-Szablinska J."/>
            <person name="Szczecinska M."/>
            <person name="Mazdziarz M."/>
        </authorList>
    </citation>
    <scope>NUCLEOTIDE SEQUENCE [LARGE SCALE GENOMIC DNA]</scope>
    <source>
        <strain evidence="2">Rf_01</strain>
        <tissue evidence="2">Aerial parts of the thallus</tissue>
    </source>
</reference>
<dbReference type="EMBL" id="JBHFFA010000001">
    <property type="protein sequence ID" value="KAL2652555.1"/>
    <property type="molecule type" value="Genomic_DNA"/>
</dbReference>
<dbReference type="PANTHER" id="PTHR35475">
    <property type="entry name" value="WD REPEAT PROTEIN"/>
    <property type="match status" value="1"/>
</dbReference>
<gene>
    <name evidence="2" type="ORF">R1flu_020683</name>
</gene>
<keyword evidence="1" id="KW-1133">Transmembrane helix</keyword>
<evidence type="ECO:0000256" key="1">
    <source>
        <dbReference type="SAM" id="Phobius"/>
    </source>
</evidence>
<feature type="transmembrane region" description="Helical" evidence="1">
    <location>
        <begin position="95"/>
        <end position="113"/>
    </location>
</feature>
<dbReference type="Proteomes" id="UP001605036">
    <property type="component" value="Unassembled WGS sequence"/>
</dbReference>
<dbReference type="AlphaFoldDB" id="A0ABD1ZMK2"/>
<keyword evidence="1" id="KW-0472">Membrane</keyword>
<dbReference type="PANTHER" id="PTHR35475:SF1">
    <property type="entry name" value="WD REPEAT PROTEIN"/>
    <property type="match status" value="1"/>
</dbReference>
<proteinExistence type="predicted"/>